<feature type="chain" id="PRO_5007832636" evidence="2">
    <location>
        <begin position="19"/>
        <end position="83"/>
    </location>
</feature>
<dbReference type="Proteomes" id="UP000076858">
    <property type="component" value="Unassembled WGS sequence"/>
</dbReference>
<evidence type="ECO:0000313" key="4">
    <source>
        <dbReference type="Proteomes" id="UP000076858"/>
    </source>
</evidence>
<name>A0A162CG77_9CRUS</name>
<evidence type="ECO:0000256" key="2">
    <source>
        <dbReference type="SAM" id="SignalP"/>
    </source>
</evidence>
<keyword evidence="2" id="KW-0732">Signal</keyword>
<dbReference type="EMBL" id="LRGB01000868">
    <property type="protein sequence ID" value="KZS15492.1"/>
    <property type="molecule type" value="Genomic_DNA"/>
</dbReference>
<proteinExistence type="predicted"/>
<protein>
    <submittedName>
        <fullName evidence="3">Uncharacterized protein</fullName>
    </submittedName>
</protein>
<reference evidence="3 4" key="1">
    <citation type="submission" date="2016-03" db="EMBL/GenBank/DDBJ databases">
        <title>EvidentialGene: Evidence-directed Construction of Genes on Genomes.</title>
        <authorList>
            <person name="Gilbert D.G."/>
            <person name="Choi J.-H."/>
            <person name="Mockaitis K."/>
            <person name="Colbourne J."/>
            <person name="Pfrender M."/>
        </authorList>
    </citation>
    <scope>NUCLEOTIDE SEQUENCE [LARGE SCALE GENOMIC DNA]</scope>
    <source>
        <strain evidence="3 4">Xinb3</strain>
        <tissue evidence="3">Complete organism</tissue>
    </source>
</reference>
<gene>
    <name evidence="3" type="ORF">APZ42_018683</name>
</gene>
<comment type="caution">
    <text evidence="3">The sequence shown here is derived from an EMBL/GenBank/DDBJ whole genome shotgun (WGS) entry which is preliminary data.</text>
</comment>
<accession>A0A162CG77</accession>
<sequence length="83" mass="8959">MKVFVVLIFLLALSFSSPSPLPEVISKSSKNLPAVPASTGSEIVPAKPTKPPKATKKPDYFFIPPCVYCAREQKSAAEKHDSV</sequence>
<evidence type="ECO:0000313" key="3">
    <source>
        <dbReference type="EMBL" id="KZS15492.1"/>
    </source>
</evidence>
<feature type="signal peptide" evidence="2">
    <location>
        <begin position="1"/>
        <end position="18"/>
    </location>
</feature>
<organism evidence="3 4">
    <name type="scientific">Daphnia magna</name>
    <dbReference type="NCBI Taxonomy" id="35525"/>
    <lineage>
        <taxon>Eukaryota</taxon>
        <taxon>Metazoa</taxon>
        <taxon>Ecdysozoa</taxon>
        <taxon>Arthropoda</taxon>
        <taxon>Crustacea</taxon>
        <taxon>Branchiopoda</taxon>
        <taxon>Diplostraca</taxon>
        <taxon>Cladocera</taxon>
        <taxon>Anomopoda</taxon>
        <taxon>Daphniidae</taxon>
        <taxon>Daphnia</taxon>
    </lineage>
</organism>
<dbReference type="AlphaFoldDB" id="A0A162CG77"/>
<feature type="region of interest" description="Disordered" evidence="1">
    <location>
        <begin position="37"/>
        <end position="56"/>
    </location>
</feature>
<evidence type="ECO:0000256" key="1">
    <source>
        <dbReference type="SAM" id="MobiDB-lite"/>
    </source>
</evidence>
<keyword evidence="4" id="KW-1185">Reference proteome</keyword>